<keyword evidence="1" id="KW-0732">Signal</keyword>
<dbReference type="InterPro" id="IPR036188">
    <property type="entry name" value="FAD/NAD-bd_sf"/>
</dbReference>
<dbReference type="PRINTS" id="PR00419">
    <property type="entry name" value="ADXRDTASE"/>
</dbReference>
<protein>
    <submittedName>
        <fullName evidence="2">Uncharacterized protein</fullName>
    </submittedName>
</protein>
<feature type="chain" id="PRO_5043954751" evidence="1">
    <location>
        <begin position="17"/>
        <end position="77"/>
    </location>
</feature>
<reference evidence="2 3" key="1">
    <citation type="submission" date="2024-01" db="EMBL/GenBank/DDBJ databases">
        <title>The complete chloroplast genome sequence of Lithospermum erythrorhizon: insights into the phylogenetic relationship among Boraginaceae species and the maternal lineages of purple gromwells.</title>
        <authorList>
            <person name="Okada T."/>
            <person name="Watanabe K."/>
        </authorList>
    </citation>
    <scope>NUCLEOTIDE SEQUENCE [LARGE SCALE GENOMIC DNA]</scope>
</reference>
<feature type="signal peptide" evidence="1">
    <location>
        <begin position="1"/>
        <end position="16"/>
    </location>
</feature>
<evidence type="ECO:0000256" key="1">
    <source>
        <dbReference type="SAM" id="SignalP"/>
    </source>
</evidence>
<keyword evidence="3" id="KW-1185">Reference proteome</keyword>
<dbReference type="EMBL" id="BAABME010000087">
    <property type="protein sequence ID" value="GAA0139424.1"/>
    <property type="molecule type" value="Genomic_DNA"/>
</dbReference>
<proteinExistence type="predicted"/>
<dbReference type="PANTHER" id="PTHR42923:SF17">
    <property type="entry name" value="AMINE OXIDASE DOMAIN-CONTAINING PROTEIN"/>
    <property type="match status" value="1"/>
</dbReference>
<gene>
    <name evidence="2" type="ORF">LIER_00969</name>
</gene>
<evidence type="ECO:0000313" key="2">
    <source>
        <dbReference type="EMBL" id="GAA0139424.1"/>
    </source>
</evidence>
<organism evidence="2 3">
    <name type="scientific">Lithospermum erythrorhizon</name>
    <name type="common">Purple gromwell</name>
    <name type="synonym">Lithospermum officinale var. erythrorhizon</name>
    <dbReference type="NCBI Taxonomy" id="34254"/>
    <lineage>
        <taxon>Eukaryota</taxon>
        <taxon>Viridiplantae</taxon>
        <taxon>Streptophyta</taxon>
        <taxon>Embryophyta</taxon>
        <taxon>Tracheophyta</taxon>
        <taxon>Spermatophyta</taxon>
        <taxon>Magnoliopsida</taxon>
        <taxon>eudicotyledons</taxon>
        <taxon>Gunneridae</taxon>
        <taxon>Pentapetalae</taxon>
        <taxon>asterids</taxon>
        <taxon>lamiids</taxon>
        <taxon>Boraginales</taxon>
        <taxon>Boraginaceae</taxon>
        <taxon>Boraginoideae</taxon>
        <taxon>Lithospermeae</taxon>
        <taxon>Lithospermum</taxon>
    </lineage>
</organism>
<sequence length="77" mass="8327">MRVAVIGAGITGLVSAYELAKAGVDVVVYEKEDYLGGHAKTVTVDGVDLDLGFMVFNRYSYSHSVTWAYNVLVTPLL</sequence>
<dbReference type="GO" id="GO:0016491">
    <property type="term" value="F:oxidoreductase activity"/>
    <property type="evidence" value="ECO:0007669"/>
    <property type="project" value="TreeGrafter"/>
</dbReference>
<dbReference type="InterPro" id="IPR050464">
    <property type="entry name" value="Zeta_carotene_desat/Oxidored"/>
</dbReference>
<dbReference type="SUPFAM" id="SSF51905">
    <property type="entry name" value="FAD/NAD(P)-binding domain"/>
    <property type="match status" value="1"/>
</dbReference>
<name>A0AAV3NJ73_LITER</name>
<dbReference type="Gene3D" id="3.50.50.60">
    <property type="entry name" value="FAD/NAD(P)-binding domain"/>
    <property type="match status" value="1"/>
</dbReference>
<dbReference type="AlphaFoldDB" id="A0AAV3NJ73"/>
<dbReference type="PANTHER" id="PTHR42923">
    <property type="entry name" value="PROTOPORPHYRINOGEN OXIDASE"/>
    <property type="match status" value="1"/>
</dbReference>
<evidence type="ECO:0000313" key="3">
    <source>
        <dbReference type="Proteomes" id="UP001454036"/>
    </source>
</evidence>
<accession>A0AAV3NJ73</accession>
<dbReference type="Pfam" id="PF13450">
    <property type="entry name" value="NAD_binding_8"/>
    <property type="match status" value="1"/>
</dbReference>
<comment type="caution">
    <text evidence="2">The sequence shown here is derived from an EMBL/GenBank/DDBJ whole genome shotgun (WGS) entry which is preliminary data.</text>
</comment>
<dbReference type="Proteomes" id="UP001454036">
    <property type="component" value="Unassembled WGS sequence"/>
</dbReference>